<dbReference type="STRING" id="445971.ANASTE_01513"/>
<dbReference type="HOGENOM" id="CLU_054193_1_1_9"/>
<dbReference type="InterPro" id="IPR052179">
    <property type="entry name" value="DD-CPase-like"/>
</dbReference>
<dbReference type="EMBL" id="ABIL02000006">
    <property type="protein sequence ID" value="EDS71810.1"/>
    <property type="molecule type" value="Genomic_DNA"/>
</dbReference>
<evidence type="ECO:0000313" key="5">
    <source>
        <dbReference type="Proteomes" id="UP000005178"/>
    </source>
</evidence>
<reference evidence="4" key="1">
    <citation type="submission" date="2008-01" db="EMBL/GenBank/DDBJ databases">
        <authorList>
            <person name="Fulton L."/>
            <person name="Clifton S."/>
            <person name="Fulton B."/>
            <person name="Xu J."/>
            <person name="Minx P."/>
            <person name="Pepin K.H."/>
            <person name="Johnson M."/>
            <person name="Thiruvilangam P."/>
            <person name="Bhonagiri V."/>
            <person name="Nash W.E."/>
            <person name="Mardis E.R."/>
            <person name="Wilson R.K."/>
        </authorList>
    </citation>
    <scope>NUCLEOTIDE SEQUENCE [LARGE SCALE GENOMIC DNA]</scope>
    <source>
        <strain evidence="4">DSM 17244</strain>
    </source>
</reference>
<proteinExistence type="predicted"/>
<feature type="compositionally biased region" description="Basic residues" evidence="1">
    <location>
        <begin position="15"/>
        <end position="27"/>
    </location>
</feature>
<dbReference type="InterPro" id="IPR009045">
    <property type="entry name" value="Zn_M74/Hedgehog-like"/>
</dbReference>
<dbReference type="InterPro" id="IPR058193">
    <property type="entry name" value="VanY/YodJ_core_dom"/>
</dbReference>
<dbReference type="CDD" id="cd14852">
    <property type="entry name" value="LD-carboxypeptidase"/>
    <property type="match status" value="1"/>
</dbReference>
<keyword evidence="2" id="KW-1133">Transmembrane helix</keyword>
<dbReference type="eggNOG" id="COG1876">
    <property type="taxonomic scope" value="Bacteria"/>
</dbReference>
<keyword evidence="4" id="KW-0121">Carboxypeptidase</keyword>
<comment type="caution">
    <text evidence="4">The sequence shown here is derived from an EMBL/GenBank/DDBJ whole genome shotgun (WGS) entry which is preliminary data.</text>
</comment>
<dbReference type="GeneID" id="98001434"/>
<feature type="region of interest" description="Disordered" evidence="1">
    <location>
        <begin position="1"/>
        <end position="40"/>
    </location>
</feature>
<dbReference type="SUPFAM" id="SSF55166">
    <property type="entry name" value="Hedgehog/DD-peptidase"/>
    <property type="match status" value="1"/>
</dbReference>
<feature type="domain" description="D-alanyl-D-alanine carboxypeptidase-like core" evidence="3">
    <location>
        <begin position="257"/>
        <end position="385"/>
    </location>
</feature>
<sequence length="405" mass="46443">MNNQIKNRDGSQRRVGTKKTVRRRKTVKASGKNADTKRGAATTSVRYDEYGRPYRVRRVKKRKFRRRVKEVIIIVIALLLAWGVFVVVHYKPFNTTTINNVKLRGVLKEQIVFEGPDSEYIQTGKTYRFKVKDMVKDIFNTKVTEDIDAKSIKVKVTTNGVRDYVDIKNNTIKVSDSILSGSRVDVIVSYNNLNKSYSYSIKDNLSEEIGKNMIITNPNEYDAVVNKNRHLPSNYKPKDLVEANVDYAQSNLAVRPLRKEAAKALEALFADAKQAGYDFYALSGFRSYKMQVDVYKDNIAQYGSEEKANFYSAKAGESEHQLGLSMDVTTKEVDFKLTESLGNTDAGKWLEDNCYKNGFIIRFPKGKEKITGYSYEPWHVRYVGKTLAKVLHDNKLTLEEYFEEK</sequence>
<evidence type="ECO:0000256" key="2">
    <source>
        <dbReference type="SAM" id="Phobius"/>
    </source>
</evidence>
<evidence type="ECO:0000313" key="4">
    <source>
        <dbReference type="EMBL" id="EDS71810.1"/>
    </source>
</evidence>
<feature type="compositionally biased region" description="Basic and acidic residues" evidence="1">
    <location>
        <begin position="1"/>
        <end position="12"/>
    </location>
</feature>
<feature type="transmembrane region" description="Helical" evidence="2">
    <location>
        <begin position="71"/>
        <end position="90"/>
    </location>
</feature>
<dbReference type="GO" id="GO:0004180">
    <property type="term" value="F:carboxypeptidase activity"/>
    <property type="evidence" value="ECO:0007669"/>
    <property type="project" value="UniProtKB-KW"/>
</dbReference>
<gene>
    <name evidence="4" type="ORF">ANASTE_01513</name>
</gene>
<keyword evidence="2" id="KW-0472">Membrane</keyword>
<dbReference type="AlphaFoldDB" id="B1CC13"/>
<dbReference type="Gene3D" id="3.30.1380.10">
    <property type="match status" value="1"/>
</dbReference>
<dbReference type="PANTHER" id="PTHR34385">
    <property type="entry name" value="D-ALANYL-D-ALANINE CARBOXYPEPTIDASE"/>
    <property type="match status" value="1"/>
</dbReference>
<dbReference type="RefSeq" id="WP_007050280.1">
    <property type="nucleotide sequence ID" value="NZ_DS560019.1"/>
</dbReference>
<evidence type="ECO:0000259" key="3">
    <source>
        <dbReference type="Pfam" id="PF02557"/>
    </source>
</evidence>
<protein>
    <submittedName>
        <fullName evidence="4">Serine-type D-Ala-D-Ala carboxypeptidase</fullName>
    </submittedName>
</protein>
<keyword evidence="2" id="KW-0812">Transmembrane</keyword>
<keyword evidence="4" id="KW-0378">Hydrolase</keyword>
<dbReference type="GO" id="GO:0006508">
    <property type="term" value="P:proteolysis"/>
    <property type="evidence" value="ECO:0007669"/>
    <property type="project" value="InterPro"/>
</dbReference>
<organism evidence="4 5">
    <name type="scientific">Anaerofustis stercorihominis DSM 17244</name>
    <dbReference type="NCBI Taxonomy" id="445971"/>
    <lineage>
        <taxon>Bacteria</taxon>
        <taxon>Bacillati</taxon>
        <taxon>Bacillota</taxon>
        <taxon>Clostridia</taxon>
        <taxon>Eubacteriales</taxon>
        <taxon>Eubacteriaceae</taxon>
        <taxon>Anaerofustis</taxon>
    </lineage>
</organism>
<keyword evidence="5" id="KW-1185">Reference proteome</keyword>
<keyword evidence="4" id="KW-0645">Protease</keyword>
<evidence type="ECO:0000256" key="1">
    <source>
        <dbReference type="SAM" id="MobiDB-lite"/>
    </source>
</evidence>
<accession>B1CC13</accession>
<dbReference type="OrthoDB" id="9792074at2"/>
<reference evidence="4" key="2">
    <citation type="submission" date="2013-08" db="EMBL/GenBank/DDBJ databases">
        <title>Draft genome sequence of Anaerofustis stercorihominis (DSM 17244).</title>
        <authorList>
            <person name="Sudarsanam P."/>
            <person name="Ley R."/>
            <person name="Guruge J."/>
            <person name="Turnbaugh P.J."/>
            <person name="Mahowald M."/>
            <person name="Liep D."/>
            <person name="Gordon J."/>
        </authorList>
    </citation>
    <scope>NUCLEOTIDE SEQUENCE</scope>
    <source>
        <strain evidence="4">DSM 17244</strain>
    </source>
</reference>
<name>B1CC13_9FIRM</name>
<dbReference type="Proteomes" id="UP000005178">
    <property type="component" value="Unassembled WGS sequence"/>
</dbReference>
<dbReference type="InterPro" id="IPR003709">
    <property type="entry name" value="VanY-like_core_dom"/>
</dbReference>
<dbReference type="Pfam" id="PF02557">
    <property type="entry name" value="VanY"/>
    <property type="match status" value="1"/>
</dbReference>
<dbReference type="PANTHER" id="PTHR34385:SF1">
    <property type="entry name" value="PEPTIDOGLYCAN L-ALANYL-D-GLUTAMATE ENDOPEPTIDASE CWLK"/>
    <property type="match status" value="1"/>
</dbReference>